<feature type="region of interest" description="Disordered" evidence="1">
    <location>
        <begin position="475"/>
        <end position="599"/>
    </location>
</feature>
<accession>A0A8K1FBA3</accession>
<evidence type="ECO:0000313" key="2">
    <source>
        <dbReference type="EMBL" id="TMW57060.1"/>
    </source>
</evidence>
<sequence length="715" mass="80467">MTSLYVPVRIGDLIEFSGIHNGEGSASTHQGRVMDVDPDRSHECTLQVSPYAPFVTLDLTQSIYKVIYGAGEFSETTNEMIGWEVEFPNESSSAGGTDHAVVKQVDCDMNCVLVAFDDGRKDWRDLTMNAFKVLGRPTRISSPKRPVEAVVGHPVQHETMEAREGEVPVPDFDWYSEGGHVELCDDHGQFEEGALFCARKDGTLHLFNEKRQFFDITLIIQSFKVVIHGLLHLKSIPMGQSVDIYSPMHGEFRNGMVMKTAELGKLTPVRFPDVGIEWLDLSSQTFKLVFLRSQLKFMKHSNVSENAVDGVKLAPLSEPRHRRLESNFSEDHEIQHSRSHRPALRVGQQLELFDSTSRQYLKYRIAAIDAEKSHHYHLEQMHGSKALLAVTDMAKALVMDLEHTKCRILLTSSDWKEWGYGLVGQRVDVYDKHDRTVLGGKIVEMDDSDHGRLHIKLKDGSKRWFELSSTKVKLKMSRETKNRQPDPELPDQSKTSTEESFRERRATVGIASPERTNESVRNLQLTRQASEKLPIQETSALPRTVSSPVMGSRFDGPTRLPTLDFSRLRPPAPENIVEKEATDSQRSRTPNGGEQLSELLPPMDDIWTEESANDGSGPRYVHIGTGEIRNELPRWLKKLGEATNESFILNTATGTQFQLPGFTQSTPQTSARVVALPIGPLEAVRVVSQITNDRTETQSTENIHEHENKQDVGDS</sequence>
<reference evidence="2" key="1">
    <citation type="submission" date="2019-03" db="EMBL/GenBank/DDBJ databases">
        <title>Long read genome sequence of the mycoparasitic Pythium oligandrum ATCC 38472 isolated from sugarbeet rhizosphere.</title>
        <authorList>
            <person name="Gaulin E."/>
        </authorList>
    </citation>
    <scope>NUCLEOTIDE SEQUENCE</scope>
    <source>
        <strain evidence="2">ATCC 38472_TT</strain>
    </source>
</reference>
<keyword evidence="3" id="KW-1185">Reference proteome</keyword>
<evidence type="ECO:0000256" key="1">
    <source>
        <dbReference type="SAM" id="MobiDB-lite"/>
    </source>
</evidence>
<feature type="compositionally biased region" description="Basic and acidic residues" evidence="1">
    <location>
        <begin position="702"/>
        <end position="715"/>
    </location>
</feature>
<dbReference type="Proteomes" id="UP000794436">
    <property type="component" value="Unassembled WGS sequence"/>
</dbReference>
<feature type="region of interest" description="Disordered" evidence="1">
    <location>
        <begin position="693"/>
        <end position="715"/>
    </location>
</feature>
<evidence type="ECO:0000313" key="3">
    <source>
        <dbReference type="Proteomes" id="UP000794436"/>
    </source>
</evidence>
<feature type="compositionally biased region" description="Basic and acidic residues" evidence="1">
    <location>
        <begin position="576"/>
        <end position="586"/>
    </location>
</feature>
<feature type="compositionally biased region" description="Basic and acidic residues" evidence="1">
    <location>
        <begin position="476"/>
        <end position="486"/>
    </location>
</feature>
<dbReference type="AlphaFoldDB" id="A0A8K1FBA3"/>
<protein>
    <submittedName>
        <fullName evidence="2">Uncharacterized protein</fullName>
    </submittedName>
</protein>
<comment type="caution">
    <text evidence="2">The sequence shown here is derived from an EMBL/GenBank/DDBJ whole genome shotgun (WGS) entry which is preliminary data.</text>
</comment>
<name>A0A8K1FBA3_PYTOL</name>
<dbReference type="OrthoDB" id="129123at2759"/>
<feature type="compositionally biased region" description="Basic and acidic residues" evidence="1">
    <location>
        <begin position="496"/>
        <end position="506"/>
    </location>
</feature>
<feature type="compositionally biased region" description="Polar residues" evidence="1">
    <location>
        <begin position="536"/>
        <end position="549"/>
    </location>
</feature>
<organism evidence="2 3">
    <name type="scientific">Pythium oligandrum</name>
    <name type="common">Mycoparasitic fungus</name>
    <dbReference type="NCBI Taxonomy" id="41045"/>
    <lineage>
        <taxon>Eukaryota</taxon>
        <taxon>Sar</taxon>
        <taxon>Stramenopiles</taxon>
        <taxon>Oomycota</taxon>
        <taxon>Peronosporomycetes</taxon>
        <taxon>Pythiales</taxon>
        <taxon>Pythiaceae</taxon>
        <taxon>Pythium</taxon>
    </lineage>
</organism>
<feature type="compositionally biased region" description="Polar residues" evidence="1">
    <location>
        <begin position="519"/>
        <end position="528"/>
    </location>
</feature>
<dbReference type="EMBL" id="SPLM01000144">
    <property type="protein sequence ID" value="TMW57060.1"/>
    <property type="molecule type" value="Genomic_DNA"/>
</dbReference>
<proteinExistence type="predicted"/>
<gene>
    <name evidence="2" type="ORF">Poli38472_002985</name>
</gene>